<feature type="transmembrane region" description="Helical" evidence="1">
    <location>
        <begin position="165"/>
        <end position="182"/>
    </location>
</feature>
<protein>
    <submittedName>
        <fullName evidence="2">Uncharacterized protein</fullName>
    </submittedName>
</protein>
<keyword evidence="3" id="KW-1185">Reference proteome</keyword>
<keyword evidence="1" id="KW-0812">Transmembrane</keyword>
<feature type="transmembrane region" description="Helical" evidence="1">
    <location>
        <begin position="49"/>
        <end position="66"/>
    </location>
</feature>
<feature type="transmembrane region" description="Helical" evidence="1">
    <location>
        <begin position="126"/>
        <end position="145"/>
    </location>
</feature>
<dbReference type="RefSeq" id="WP_204344598.1">
    <property type="nucleotide sequence ID" value="NZ_JACNMJ010000001.1"/>
</dbReference>
<sequence length="207" mass="24198">MKEQDIKNIWKNTSQMKAIKFDMEHLLIDFKSGMEYRERIVRNRDRREIIVAFVGIVGFSILAFYLPVSVSTIGVVLTILTYINMIYKLRSNRKSKHTQELFLPIKDQLLHQKQFMLNQAKLLDTVLYWMALPLFVGIMIFFWGLEFSDSSDLLSILTSSFTSKLLYSLLVGACFAYIVWTNKKAVKVNWEPLIKQIDTILDSLKKE</sequence>
<keyword evidence="1" id="KW-0472">Membrane</keyword>
<accession>A0ABT0H942</accession>
<organism evidence="2 3">
    <name type="scientific">Psychroserpens algicola</name>
    <dbReference type="NCBI Taxonomy" id="1719034"/>
    <lineage>
        <taxon>Bacteria</taxon>
        <taxon>Pseudomonadati</taxon>
        <taxon>Bacteroidota</taxon>
        <taxon>Flavobacteriia</taxon>
        <taxon>Flavobacteriales</taxon>
        <taxon>Flavobacteriaceae</taxon>
        <taxon>Psychroserpens</taxon>
    </lineage>
</organism>
<dbReference type="EMBL" id="JALPQF010000005">
    <property type="protein sequence ID" value="MCK8480352.1"/>
    <property type="molecule type" value="Genomic_DNA"/>
</dbReference>
<gene>
    <name evidence="2" type="ORF">MUY34_06945</name>
</gene>
<reference evidence="2" key="1">
    <citation type="submission" date="2022-04" db="EMBL/GenBank/DDBJ databases">
        <authorList>
            <person name="Ren T."/>
        </authorList>
    </citation>
    <scope>NUCLEOTIDE SEQUENCE</scope>
    <source>
        <strain evidence="2">F63249</strain>
    </source>
</reference>
<evidence type="ECO:0000256" key="1">
    <source>
        <dbReference type="SAM" id="Phobius"/>
    </source>
</evidence>
<comment type="caution">
    <text evidence="2">The sequence shown here is derived from an EMBL/GenBank/DDBJ whole genome shotgun (WGS) entry which is preliminary data.</text>
</comment>
<feature type="transmembrane region" description="Helical" evidence="1">
    <location>
        <begin position="72"/>
        <end position="89"/>
    </location>
</feature>
<evidence type="ECO:0000313" key="2">
    <source>
        <dbReference type="EMBL" id="MCK8480352.1"/>
    </source>
</evidence>
<name>A0ABT0H942_9FLAO</name>
<proteinExistence type="predicted"/>
<keyword evidence="1" id="KW-1133">Transmembrane helix</keyword>
<evidence type="ECO:0000313" key="3">
    <source>
        <dbReference type="Proteomes" id="UP001203687"/>
    </source>
</evidence>
<dbReference type="Proteomes" id="UP001203687">
    <property type="component" value="Unassembled WGS sequence"/>
</dbReference>